<feature type="transmembrane region" description="Helical" evidence="8">
    <location>
        <begin position="93"/>
        <end position="111"/>
    </location>
</feature>
<dbReference type="InterPro" id="IPR005829">
    <property type="entry name" value="Sugar_transporter_CS"/>
</dbReference>
<sequence>MESNSLSKEIKRSSWIFYLSAFTADLLLLSVGCLMVLPSAVLEKIQSNDTDINPFGEPVKPIEVSIMMGSSGVSSILSFLIMAKISDKIGRKWSMVGLGISYAGCFIALAFGKNMYVYIIAYFVSGFVSAGILINVSIYNSEISDEGNRAWIGCIVGMSVPTGNIYGYIFNAIFDNVTMFSLICALPCVLHVLLSYFLIESPTYLTSKRRKVEALDALSKLRRYQDYSDIEKEYKSIEDFSFTGHDNKKVSIFSIFKRRISRKAVLIGILIFAAQQFSGSPIILAYLVPIFNEAKTVLSGNTVSIIYGSLQFGVCLVATFTVNRFGRRPLILISTLGCAFSMIFLAAYFYIKDYKVTSIEHIRWLPIVCIVFFVLSYGFGLGPIPNVFIGELFRNEQRAMGVAIITIIFSLVSAGNNFTYPVFKDFAGEYLSLALYGIITFISLFLLFKYLPETRGKSFVEIQEILSK</sequence>
<feature type="domain" description="Major facilitator superfamily (MFS) profile" evidence="9">
    <location>
        <begin position="16"/>
        <end position="455"/>
    </location>
</feature>
<keyword evidence="6 8" id="KW-1133">Transmembrane helix</keyword>
<dbReference type="GO" id="GO:0022857">
    <property type="term" value="F:transmembrane transporter activity"/>
    <property type="evidence" value="ECO:0007669"/>
    <property type="project" value="InterPro"/>
</dbReference>
<dbReference type="FunFam" id="1.20.1250.20:FF:000218">
    <property type="entry name" value="facilitated trehalose transporter Tret1"/>
    <property type="match status" value="1"/>
</dbReference>
<dbReference type="InterPro" id="IPR005828">
    <property type="entry name" value="MFS_sugar_transport-like"/>
</dbReference>
<keyword evidence="7 8" id="KW-0472">Membrane</keyword>
<keyword evidence="3" id="KW-1003">Cell membrane</keyword>
<organism evidence="10 11">
    <name type="scientific">Diabrotica balteata</name>
    <name type="common">Banded cucumber beetle</name>
    <dbReference type="NCBI Taxonomy" id="107213"/>
    <lineage>
        <taxon>Eukaryota</taxon>
        <taxon>Metazoa</taxon>
        <taxon>Ecdysozoa</taxon>
        <taxon>Arthropoda</taxon>
        <taxon>Hexapoda</taxon>
        <taxon>Insecta</taxon>
        <taxon>Pterygota</taxon>
        <taxon>Neoptera</taxon>
        <taxon>Endopterygota</taxon>
        <taxon>Coleoptera</taxon>
        <taxon>Polyphaga</taxon>
        <taxon>Cucujiformia</taxon>
        <taxon>Chrysomeloidea</taxon>
        <taxon>Chrysomelidae</taxon>
        <taxon>Galerucinae</taxon>
        <taxon>Diabroticina</taxon>
        <taxon>Diabroticites</taxon>
        <taxon>Diabrotica</taxon>
    </lineage>
</organism>
<dbReference type="SUPFAM" id="SSF103473">
    <property type="entry name" value="MFS general substrate transporter"/>
    <property type="match status" value="1"/>
</dbReference>
<dbReference type="EMBL" id="OU898280">
    <property type="protein sequence ID" value="CAG9835431.1"/>
    <property type="molecule type" value="Genomic_DNA"/>
</dbReference>
<feature type="transmembrane region" description="Helical" evidence="8">
    <location>
        <begin position="15"/>
        <end position="42"/>
    </location>
</feature>
<evidence type="ECO:0000256" key="1">
    <source>
        <dbReference type="ARBA" id="ARBA00004651"/>
    </source>
</evidence>
<feature type="transmembrane region" description="Helical" evidence="8">
    <location>
        <begin position="264"/>
        <end position="291"/>
    </location>
</feature>
<feature type="transmembrane region" description="Helical" evidence="8">
    <location>
        <begin position="330"/>
        <end position="351"/>
    </location>
</feature>
<feature type="transmembrane region" description="Helical" evidence="8">
    <location>
        <begin position="117"/>
        <end position="138"/>
    </location>
</feature>
<reference evidence="10" key="1">
    <citation type="submission" date="2022-01" db="EMBL/GenBank/DDBJ databases">
        <authorList>
            <person name="King R."/>
        </authorList>
    </citation>
    <scope>NUCLEOTIDE SEQUENCE</scope>
</reference>
<evidence type="ECO:0000256" key="7">
    <source>
        <dbReference type="ARBA" id="ARBA00023136"/>
    </source>
</evidence>
<dbReference type="InterPro" id="IPR050549">
    <property type="entry name" value="MFS_Trehalose_Transporter"/>
</dbReference>
<feature type="transmembrane region" description="Helical" evidence="8">
    <location>
        <begin position="150"/>
        <end position="173"/>
    </location>
</feature>
<keyword evidence="5 8" id="KW-0812">Transmembrane</keyword>
<dbReference type="PANTHER" id="PTHR48021">
    <property type="match status" value="1"/>
</dbReference>
<keyword evidence="11" id="KW-1185">Reference proteome</keyword>
<proteinExistence type="predicted"/>
<keyword evidence="2" id="KW-0813">Transport</keyword>
<evidence type="ECO:0000313" key="10">
    <source>
        <dbReference type="EMBL" id="CAG9835431.1"/>
    </source>
</evidence>
<feature type="transmembrane region" description="Helical" evidence="8">
    <location>
        <begin position="303"/>
        <end position="323"/>
    </location>
</feature>
<protein>
    <recommendedName>
        <fullName evidence="9">Major facilitator superfamily (MFS) profile domain-containing protein</fullName>
    </recommendedName>
</protein>
<gene>
    <name evidence="10" type="ORF">DIABBA_LOCUS8624</name>
</gene>
<name>A0A9N9SZ75_DIABA</name>
<feature type="transmembrane region" description="Helical" evidence="8">
    <location>
        <begin position="179"/>
        <end position="199"/>
    </location>
</feature>
<evidence type="ECO:0000256" key="6">
    <source>
        <dbReference type="ARBA" id="ARBA00022989"/>
    </source>
</evidence>
<dbReference type="PROSITE" id="PS00216">
    <property type="entry name" value="SUGAR_TRANSPORT_1"/>
    <property type="match status" value="1"/>
</dbReference>
<dbReference type="InterPro" id="IPR036259">
    <property type="entry name" value="MFS_trans_sf"/>
</dbReference>
<evidence type="ECO:0000256" key="5">
    <source>
        <dbReference type="ARBA" id="ARBA00022692"/>
    </source>
</evidence>
<comment type="subcellular location">
    <subcellularLocation>
        <location evidence="1">Cell membrane</location>
        <topology evidence="1">Multi-pass membrane protein</topology>
    </subcellularLocation>
</comment>
<dbReference type="GO" id="GO:0005886">
    <property type="term" value="C:plasma membrane"/>
    <property type="evidence" value="ECO:0007669"/>
    <property type="project" value="UniProtKB-SubCell"/>
</dbReference>
<dbReference type="AlphaFoldDB" id="A0A9N9SZ75"/>
<dbReference type="PROSITE" id="PS50850">
    <property type="entry name" value="MFS"/>
    <property type="match status" value="1"/>
</dbReference>
<feature type="transmembrane region" description="Helical" evidence="8">
    <location>
        <begin position="363"/>
        <end position="388"/>
    </location>
</feature>
<accession>A0A9N9SZ75</accession>
<evidence type="ECO:0000256" key="3">
    <source>
        <dbReference type="ARBA" id="ARBA00022475"/>
    </source>
</evidence>
<dbReference type="Gene3D" id="1.20.1250.20">
    <property type="entry name" value="MFS general substrate transporter like domains"/>
    <property type="match status" value="1"/>
</dbReference>
<evidence type="ECO:0000256" key="4">
    <source>
        <dbReference type="ARBA" id="ARBA00022597"/>
    </source>
</evidence>
<keyword evidence="4" id="KW-0762">Sugar transport</keyword>
<dbReference type="Pfam" id="PF00083">
    <property type="entry name" value="Sugar_tr"/>
    <property type="match status" value="1"/>
</dbReference>
<feature type="transmembrane region" description="Helical" evidence="8">
    <location>
        <begin position="400"/>
        <end position="418"/>
    </location>
</feature>
<dbReference type="Proteomes" id="UP001153709">
    <property type="component" value="Chromosome 5"/>
</dbReference>
<dbReference type="InterPro" id="IPR020846">
    <property type="entry name" value="MFS_dom"/>
</dbReference>
<evidence type="ECO:0000256" key="2">
    <source>
        <dbReference type="ARBA" id="ARBA00022448"/>
    </source>
</evidence>
<dbReference type="PANTHER" id="PTHR48021:SF47">
    <property type="entry name" value="GH17672P"/>
    <property type="match status" value="1"/>
</dbReference>
<evidence type="ECO:0000313" key="11">
    <source>
        <dbReference type="Proteomes" id="UP001153709"/>
    </source>
</evidence>
<evidence type="ECO:0000259" key="9">
    <source>
        <dbReference type="PROSITE" id="PS50850"/>
    </source>
</evidence>
<evidence type="ECO:0000256" key="8">
    <source>
        <dbReference type="SAM" id="Phobius"/>
    </source>
</evidence>
<feature type="transmembrane region" description="Helical" evidence="8">
    <location>
        <begin position="430"/>
        <end position="448"/>
    </location>
</feature>
<dbReference type="OrthoDB" id="6696619at2759"/>